<comment type="caution">
    <text evidence="3">The sequence shown here is derived from an EMBL/GenBank/DDBJ whole genome shotgun (WGS) entry which is preliminary data.</text>
</comment>
<dbReference type="Proteomes" id="UP001345013">
    <property type="component" value="Unassembled WGS sequence"/>
</dbReference>
<evidence type="ECO:0000313" key="3">
    <source>
        <dbReference type="EMBL" id="KAK5098085.1"/>
    </source>
</evidence>
<sequence>MAAIKSLLNPMADNKNGNAMPLTPEPSPTMTELYSPRKRAKLTKDAPVFNPGPVRGECRFPPDEYQDAKLAAYHQQFEVSPFGEIADYPRHIPYNSEKKSFLEKTHREYLEVFQYTFKVPGDDHVYTMLWDYNIGLVRTTPLFKCTGHSKTTPAKMLNRNPGLRDICHSITGGALVAQGYWIPYAAARALASTFCWDVRYALTPVFGHDFPSLCIKPGEDGFGSMTIDPAVTKFCTEQAKRFREQESAAAPMSPSLSSPLAPSTPTPRRQKAAQAKRMQHIQPTYTSPYTSPYTSEFGSDDGYTTAASTPAPPYRNLFTPINTPRQPPRSVPYPERQLPTPSDILAQYNPRYHAPRTPPTRCSSPEISPKSIPVRATIESLRSCQQSPLNSYPSNARHLNWLGQHILPEDEEAAYVLLALKLAKTPEDSARGLGITMPRFHEDGRRSASA</sequence>
<protein>
    <recommendedName>
        <fullName evidence="2">HTH APSES-type domain-containing protein</fullName>
    </recommendedName>
</protein>
<evidence type="ECO:0000313" key="4">
    <source>
        <dbReference type="Proteomes" id="UP001345013"/>
    </source>
</evidence>
<name>A0ABR0KJ68_9EURO</name>
<organism evidence="3 4">
    <name type="scientific">Lithohypha guttulata</name>
    <dbReference type="NCBI Taxonomy" id="1690604"/>
    <lineage>
        <taxon>Eukaryota</taxon>
        <taxon>Fungi</taxon>
        <taxon>Dikarya</taxon>
        <taxon>Ascomycota</taxon>
        <taxon>Pezizomycotina</taxon>
        <taxon>Eurotiomycetes</taxon>
        <taxon>Chaetothyriomycetidae</taxon>
        <taxon>Chaetothyriales</taxon>
        <taxon>Trichomeriaceae</taxon>
        <taxon>Lithohypha</taxon>
    </lineage>
</organism>
<accession>A0ABR0KJ68</accession>
<feature type="compositionally biased region" description="Low complexity" evidence="1">
    <location>
        <begin position="283"/>
        <end position="295"/>
    </location>
</feature>
<feature type="region of interest" description="Disordered" evidence="1">
    <location>
        <begin position="242"/>
        <end position="336"/>
    </location>
</feature>
<keyword evidence="4" id="KW-1185">Reference proteome</keyword>
<dbReference type="PROSITE" id="PS51299">
    <property type="entry name" value="HTH_APSES"/>
    <property type="match status" value="1"/>
</dbReference>
<gene>
    <name evidence="3" type="ORF">LTR24_001906</name>
</gene>
<dbReference type="InterPro" id="IPR036887">
    <property type="entry name" value="HTH_APSES_sf"/>
</dbReference>
<dbReference type="InterPro" id="IPR003163">
    <property type="entry name" value="Tscrpt_reg_HTH_APSES-type"/>
</dbReference>
<dbReference type="PANTHER" id="PTHR43828">
    <property type="entry name" value="ASPARAGINASE"/>
    <property type="match status" value="1"/>
</dbReference>
<proteinExistence type="predicted"/>
<feature type="domain" description="HTH APSES-type" evidence="2">
    <location>
        <begin position="99"/>
        <end position="217"/>
    </location>
</feature>
<feature type="compositionally biased region" description="Low complexity" evidence="1">
    <location>
        <begin position="247"/>
        <end position="267"/>
    </location>
</feature>
<dbReference type="SUPFAM" id="SSF54616">
    <property type="entry name" value="DNA-binding domain of Mlu1-box binding protein MBP1"/>
    <property type="match status" value="1"/>
</dbReference>
<reference evidence="3 4" key="1">
    <citation type="submission" date="2023-08" db="EMBL/GenBank/DDBJ databases">
        <title>Black Yeasts Isolated from many extreme environments.</title>
        <authorList>
            <person name="Coleine C."/>
            <person name="Stajich J.E."/>
            <person name="Selbmann L."/>
        </authorList>
    </citation>
    <scope>NUCLEOTIDE SEQUENCE [LARGE SCALE GENOMIC DNA]</scope>
    <source>
        <strain evidence="3 4">CCFEE 5885</strain>
    </source>
</reference>
<dbReference type="Gene3D" id="3.10.260.10">
    <property type="entry name" value="Transcription regulator HTH, APSES-type DNA-binding domain"/>
    <property type="match status" value="1"/>
</dbReference>
<dbReference type="PANTHER" id="PTHR43828:SF5">
    <property type="entry name" value="TRANSCRIPTIONAL REPRESSOR XBP1"/>
    <property type="match status" value="1"/>
</dbReference>
<dbReference type="EMBL" id="JAVRRG010000015">
    <property type="protein sequence ID" value="KAK5098085.1"/>
    <property type="molecule type" value="Genomic_DNA"/>
</dbReference>
<evidence type="ECO:0000256" key="1">
    <source>
        <dbReference type="SAM" id="MobiDB-lite"/>
    </source>
</evidence>
<evidence type="ECO:0000259" key="2">
    <source>
        <dbReference type="PROSITE" id="PS51299"/>
    </source>
</evidence>
<feature type="region of interest" description="Disordered" evidence="1">
    <location>
        <begin position="8"/>
        <end position="31"/>
    </location>
</feature>
<dbReference type="InterPro" id="IPR051642">
    <property type="entry name" value="SWI6-like"/>
</dbReference>